<dbReference type="STRING" id="195105.CN97_13805"/>
<dbReference type="EMBL" id="JGYG01000003">
    <property type="protein sequence ID" value="KFI30611.1"/>
    <property type="molecule type" value="Genomic_DNA"/>
</dbReference>
<keyword evidence="10 15" id="KW-0067">ATP-binding</keyword>
<dbReference type="GO" id="GO:0005886">
    <property type="term" value="C:plasma membrane"/>
    <property type="evidence" value="ECO:0007669"/>
    <property type="project" value="UniProtKB-SubCell"/>
</dbReference>
<comment type="similarity">
    <text evidence="2 15 16">Belongs to the SecA family.</text>
</comment>
<keyword evidence="12 15" id="KW-1278">Translocase</keyword>
<proteinExistence type="inferred from homology"/>
<dbReference type="NCBIfam" id="NF009538">
    <property type="entry name" value="PRK12904.1"/>
    <property type="match status" value="1"/>
</dbReference>
<comment type="caution">
    <text evidence="17">The sequence shown here is derived from an EMBL/GenBank/DDBJ whole genome shotgun (WGS) entry which is preliminary data.</text>
</comment>
<protein>
    <recommendedName>
        <fullName evidence="15 16">Protein translocase subunit SecA</fullName>
        <ecNumber evidence="15">7.4.2.8</ecNumber>
    </recommendedName>
</protein>
<dbReference type="NCBIfam" id="TIGR00963">
    <property type="entry name" value="secA"/>
    <property type="match status" value="1"/>
</dbReference>
<dbReference type="Pfam" id="PF07516">
    <property type="entry name" value="SecA_SW"/>
    <property type="match status" value="1"/>
</dbReference>
<dbReference type="GO" id="GO:0031522">
    <property type="term" value="C:cell envelope Sec protein transport complex"/>
    <property type="evidence" value="ECO:0007669"/>
    <property type="project" value="TreeGrafter"/>
</dbReference>
<dbReference type="FunFam" id="1.10.3060.10:FF:000003">
    <property type="entry name" value="Protein translocase subunit SecA"/>
    <property type="match status" value="1"/>
</dbReference>
<dbReference type="InterPro" id="IPR036670">
    <property type="entry name" value="SecA_X-link_sf"/>
</dbReference>
<keyword evidence="13 15" id="KW-0811">Translocation</keyword>
<dbReference type="GO" id="GO:0005829">
    <property type="term" value="C:cytosol"/>
    <property type="evidence" value="ECO:0007669"/>
    <property type="project" value="TreeGrafter"/>
</dbReference>
<dbReference type="FunFam" id="3.90.1440.10:FF:000001">
    <property type="entry name" value="Preprotein translocase subunit SecA"/>
    <property type="match status" value="1"/>
</dbReference>
<dbReference type="PANTHER" id="PTHR30612:SF0">
    <property type="entry name" value="CHLOROPLAST PROTEIN-TRANSPORTING ATPASE"/>
    <property type="match status" value="1"/>
</dbReference>
<accession>A0A086Y8L1</accession>
<keyword evidence="8 15" id="KW-0547">Nucleotide-binding</keyword>
<dbReference type="PRINTS" id="PR00906">
    <property type="entry name" value="SECA"/>
</dbReference>
<evidence type="ECO:0000256" key="10">
    <source>
        <dbReference type="ARBA" id="ARBA00022840"/>
    </source>
</evidence>
<evidence type="ECO:0000256" key="14">
    <source>
        <dbReference type="ARBA" id="ARBA00023136"/>
    </source>
</evidence>
<dbReference type="PROSITE" id="PS51192">
    <property type="entry name" value="HELICASE_ATP_BIND_1"/>
    <property type="match status" value="1"/>
</dbReference>
<keyword evidence="4 15" id="KW-1003">Cell membrane</keyword>
<dbReference type="PROSITE" id="PS51196">
    <property type="entry name" value="SECA_MOTOR_DEAD"/>
    <property type="match status" value="1"/>
</dbReference>
<dbReference type="GO" id="GO:0006605">
    <property type="term" value="P:protein targeting"/>
    <property type="evidence" value="ECO:0007669"/>
    <property type="project" value="UniProtKB-UniRule"/>
</dbReference>
<feature type="binding site" evidence="15">
    <location>
        <position position="89"/>
    </location>
    <ligand>
        <name>ATP</name>
        <dbReference type="ChEBI" id="CHEBI:30616"/>
    </ligand>
</feature>
<dbReference type="GO" id="GO:0008564">
    <property type="term" value="F:protein-exporting ATPase activity"/>
    <property type="evidence" value="ECO:0007669"/>
    <property type="project" value="UniProtKB-EC"/>
</dbReference>
<evidence type="ECO:0000256" key="3">
    <source>
        <dbReference type="ARBA" id="ARBA00022448"/>
    </source>
</evidence>
<dbReference type="GO" id="GO:0043952">
    <property type="term" value="P:protein transport by the Sec complex"/>
    <property type="evidence" value="ECO:0007669"/>
    <property type="project" value="TreeGrafter"/>
</dbReference>
<dbReference type="PROSITE" id="PS51194">
    <property type="entry name" value="HELICASE_CTER"/>
    <property type="match status" value="1"/>
</dbReference>
<keyword evidence="11 15" id="KW-0653">Protein transport</keyword>
<keyword evidence="6" id="KW-0997">Cell inner membrane</keyword>
<dbReference type="InterPro" id="IPR036266">
    <property type="entry name" value="SecA_Wing/Scaffold_sf"/>
</dbReference>
<dbReference type="RefSeq" id="WP_035709334.1">
    <property type="nucleotide sequence ID" value="NZ_CP035510.1"/>
</dbReference>
<dbReference type="SUPFAM" id="SSF52540">
    <property type="entry name" value="P-loop containing nucleoside triphosphate hydrolases"/>
    <property type="match status" value="2"/>
</dbReference>
<dbReference type="InterPro" id="IPR011116">
    <property type="entry name" value="SecA_Wing/Scaffold"/>
</dbReference>
<dbReference type="AlphaFoldDB" id="A0A086Y8L1"/>
<dbReference type="CDD" id="cd17928">
    <property type="entry name" value="DEXDc_SecA"/>
    <property type="match status" value="1"/>
</dbReference>
<comment type="function">
    <text evidence="15">Part of the Sec protein translocase complex. Interacts with the SecYEG preprotein conducting channel. Has a central role in coupling the hydrolysis of ATP to the transfer of proteins into and across the cell membrane, serving both as a receptor for the preprotein-SecB complex and as an ATP-driven molecular motor driving the stepwise translocation of polypeptide chains across the membrane.</text>
</comment>
<feature type="binding site" evidence="15">
    <location>
        <begin position="107"/>
        <end position="111"/>
    </location>
    <ligand>
        <name>ATP</name>
        <dbReference type="ChEBI" id="CHEBI:30616"/>
    </ligand>
</feature>
<name>A0A086Y8L1_9RHOB</name>
<comment type="subcellular location">
    <subcellularLocation>
        <location evidence="15">Cell membrane</location>
        <topology evidence="15">Peripheral membrane protein</topology>
        <orientation evidence="15">Cytoplasmic side</orientation>
    </subcellularLocation>
    <subcellularLocation>
        <location evidence="15">Cytoplasm</location>
    </subcellularLocation>
    <text evidence="15">Distribution is 50-50.</text>
</comment>
<gene>
    <name evidence="15" type="primary">secA</name>
    <name evidence="17" type="ORF">CN97_13805</name>
</gene>
<reference evidence="17 18" key="1">
    <citation type="submission" date="2014-03" db="EMBL/GenBank/DDBJ databases">
        <title>Genome of Haematobacter massiliensis CCUG 47968.</title>
        <authorList>
            <person name="Wang D."/>
            <person name="Wang G."/>
        </authorList>
    </citation>
    <scope>NUCLEOTIDE SEQUENCE [LARGE SCALE GENOMIC DNA]</scope>
    <source>
        <strain evidence="17 18">CCUG 47968</strain>
    </source>
</reference>
<dbReference type="PROSITE" id="PS01312">
    <property type="entry name" value="SECA"/>
    <property type="match status" value="1"/>
</dbReference>
<dbReference type="SUPFAM" id="SSF81767">
    <property type="entry name" value="Pre-protein crosslinking domain of SecA"/>
    <property type="match status" value="1"/>
</dbReference>
<dbReference type="EC" id="7.4.2.8" evidence="15"/>
<keyword evidence="5 15" id="KW-0963">Cytoplasm</keyword>
<dbReference type="InterPro" id="IPR000185">
    <property type="entry name" value="SecA"/>
</dbReference>
<dbReference type="OrthoDB" id="9805579at2"/>
<dbReference type="Gene3D" id="3.90.1440.10">
    <property type="entry name" value="SecA, preprotein cross-linking domain"/>
    <property type="match status" value="1"/>
</dbReference>
<keyword evidence="7" id="KW-0479">Metal-binding</keyword>
<dbReference type="GO" id="GO:0017038">
    <property type="term" value="P:protein import"/>
    <property type="evidence" value="ECO:0007669"/>
    <property type="project" value="InterPro"/>
</dbReference>
<dbReference type="Gene3D" id="1.10.3060.10">
    <property type="entry name" value="Helical scaffold and wing domains of SecA"/>
    <property type="match status" value="1"/>
</dbReference>
<evidence type="ECO:0000256" key="2">
    <source>
        <dbReference type="ARBA" id="ARBA00007650"/>
    </source>
</evidence>
<comment type="subunit">
    <text evidence="15">Monomer and homodimer. Part of the essential Sec protein translocation apparatus which comprises SecA, SecYEG and auxiliary proteins SecDF-YajC and YidC.</text>
</comment>
<keyword evidence="14 15" id="KW-0472">Membrane</keyword>
<evidence type="ECO:0000313" key="17">
    <source>
        <dbReference type="EMBL" id="KFI30611.1"/>
    </source>
</evidence>
<comment type="catalytic activity">
    <reaction evidence="15">
        <text>ATP + H2O + cellular proteinSide 1 = ADP + phosphate + cellular proteinSide 2.</text>
        <dbReference type="EC" id="7.4.2.8"/>
    </reaction>
</comment>
<dbReference type="GO" id="GO:0065002">
    <property type="term" value="P:intracellular protein transmembrane transport"/>
    <property type="evidence" value="ECO:0007669"/>
    <property type="project" value="UniProtKB-UniRule"/>
</dbReference>
<dbReference type="InterPro" id="IPR014018">
    <property type="entry name" value="SecA_motor_DEAD"/>
</dbReference>
<dbReference type="Proteomes" id="UP000028826">
    <property type="component" value="Unassembled WGS sequence"/>
</dbReference>
<organism evidence="17 18">
    <name type="scientific">Haematobacter massiliensis</name>
    <dbReference type="NCBI Taxonomy" id="195105"/>
    <lineage>
        <taxon>Bacteria</taxon>
        <taxon>Pseudomonadati</taxon>
        <taxon>Pseudomonadota</taxon>
        <taxon>Alphaproteobacteria</taxon>
        <taxon>Rhodobacterales</taxon>
        <taxon>Paracoccaceae</taxon>
        <taxon>Haematobacter</taxon>
    </lineage>
</organism>
<dbReference type="InterPro" id="IPR004027">
    <property type="entry name" value="SEC_C_motif"/>
</dbReference>
<evidence type="ECO:0000256" key="12">
    <source>
        <dbReference type="ARBA" id="ARBA00022967"/>
    </source>
</evidence>
<keyword evidence="9" id="KW-0862">Zinc</keyword>
<feature type="binding site" evidence="15">
    <location>
        <position position="502"/>
    </location>
    <ligand>
        <name>ATP</name>
        <dbReference type="ChEBI" id="CHEBI:30616"/>
    </ligand>
</feature>
<evidence type="ECO:0000256" key="16">
    <source>
        <dbReference type="RuleBase" id="RU003874"/>
    </source>
</evidence>
<evidence type="ECO:0000256" key="9">
    <source>
        <dbReference type="ARBA" id="ARBA00022833"/>
    </source>
</evidence>
<dbReference type="GO" id="GO:0005524">
    <property type="term" value="F:ATP binding"/>
    <property type="evidence" value="ECO:0007669"/>
    <property type="project" value="UniProtKB-UniRule"/>
</dbReference>
<dbReference type="SUPFAM" id="SSF81886">
    <property type="entry name" value="Helical scaffold and wing domains of SecA"/>
    <property type="match status" value="1"/>
</dbReference>
<dbReference type="InterPro" id="IPR027417">
    <property type="entry name" value="P-loop_NTPase"/>
</dbReference>
<evidence type="ECO:0000256" key="1">
    <source>
        <dbReference type="ARBA" id="ARBA00001947"/>
    </source>
</evidence>
<evidence type="ECO:0000256" key="11">
    <source>
        <dbReference type="ARBA" id="ARBA00022927"/>
    </source>
</evidence>
<dbReference type="Pfam" id="PF07517">
    <property type="entry name" value="SecA_DEAD"/>
    <property type="match status" value="1"/>
</dbReference>
<dbReference type="GO" id="GO:0046872">
    <property type="term" value="F:metal ion binding"/>
    <property type="evidence" value="ECO:0007669"/>
    <property type="project" value="UniProtKB-KW"/>
</dbReference>
<dbReference type="SMART" id="SM00957">
    <property type="entry name" value="SecA_DEAD"/>
    <property type="match status" value="1"/>
</dbReference>
<evidence type="ECO:0000256" key="4">
    <source>
        <dbReference type="ARBA" id="ARBA00022475"/>
    </source>
</evidence>
<dbReference type="HAMAP" id="MF_01382">
    <property type="entry name" value="SecA"/>
    <property type="match status" value="1"/>
</dbReference>
<evidence type="ECO:0000256" key="13">
    <source>
        <dbReference type="ARBA" id="ARBA00023010"/>
    </source>
</evidence>
<dbReference type="InterPro" id="IPR001650">
    <property type="entry name" value="Helicase_C-like"/>
</dbReference>
<keyword evidence="18" id="KW-1185">Reference proteome</keyword>
<evidence type="ECO:0000256" key="8">
    <source>
        <dbReference type="ARBA" id="ARBA00022741"/>
    </source>
</evidence>
<dbReference type="Pfam" id="PF21090">
    <property type="entry name" value="P-loop_SecA"/>
    <property type="match status" value="1"/>
</dbReference>
<dbReference type="Gene3D" id="3.40.50.300">
    <property type="entry name" value="P-loop containing nucleotide triphosphate hydrolases"/>
    <property type="match status" value="2"/>
</dbReference>
<dbReference type="SMART" id="SM00958">
    <property type="entry name" value="SecA_PP_bind"/>
    <property type="match status" value="1"/>
</dbReference>
<dbReference type="Pfam" id="PF02810">
    <property type="entry name" value="SEC-C"/>
    <property type="match status" value="1"/>
</dbReference>
<dbReference type="InterPro" id="IPR044722">
    <property type="entry name" value="SecA_SF2_C"/>
</dbReference>
<dbReference type="InterPro" id="IPR011115">
    <property type="entry name" value="SecA_DEAD"/>
</dbReference>
<dbReference type="CDD" id="cd18803">
    <property type="entry name" value="SF2_C_secA"/>
    <property type="match status" value="1"/>
</dbReference>
<dbReference type="InterPro" id="IPR020937">
    <property type="entry name" value="SecA_CS"/>
</dbReference>
<keyword evidence="3 15" id="KW-0813">Transport</keyword>
<dbReference type="eggNOG" id="COG0653">
    <property type="taxonomic scope" value="Bacteria"/>
</dbReference>
<dbReference type="FunFam" id="3.40.50.300:FF:000334">
    <property type="entry name" value="Protein translocase subunit SecA"/>
    <property type="match status" value="1"/>
</dbReference>
<evidence type="ECO:0000313" key="18">
    <source>
        <dbReference type="Proteomes" id="UP000028826"/>
    </source>
</evidence>
<evidence type="ECO:0000256" key="5">
    <source>
        <dbReference type="ARBA" id="ARBA00022490"/>
    </source>
</evidence>
<dbReference type="PANTHER" id="PTHR30612">
    <property type="entry name" value="SECA INNER MEMBRANE COMPONENT OF SEC PROTEIN SECRETION SYSTEM"/>
    <property type="match status" value="1"/>
</dbReference>
<dbReference type="FunFam" id="3.40.50.300:FF:001790">
    <property type="entry name" value="Protein translocase subunit SecA"/>
    <property type="match status" value="1"/>
</dbReference>
<evidence type="ECO:0000256" key="6">
    <source>
        <dbReference type="ARBA" id="ARBA00022519"/>
    </source>
</evidence>
<dbReference type="Pfam" id="PF01043">
    <property type="entry name" value="SecA_PP_bind"/>
    <property type="match status" value="1"/>
</dbReference>
<evidence type="ECO:0000256" key="15">
    <source>
        <dbReference type="HAMAP-Rule" id="MF_01382"/>
    </source>
</evidence>
<comment type="cofactor">
    <cofactor evidence="1">
        <name>Zn(2+)</name>
        <dbReference type="ChEBI" id="CHEBI:29105"/>
    </cofactor>
</comment>
<dbReference type="InterPro" id="IPR011130">
    <property type="entry name" value="SecA_preprotein_X-link_dom"/>
</dbReference>
<dbReference type="InterPro" id="IPR014001">
    <property type="entry name" value="Helicase_ATP-bd"/>
</dbReference>
<evidence type="ECO:0000256" key="7">
    <source>
        <dbReference type="ARBA" id="ARBA00022723"/>
    </source>
</evidence>
<sequence>MLGLGKIAKKVFGTPNDRKVKEVRPLVARINALEPEFKALSDEGLRAKTAEFQDRYAKGESLDDLLPEAFANCREGARRALGLRAFDVQLMAGIFLHQGNIAEMKTGEGKTLMATFPVYLNALAGRGVHVVTVNDYLAKRDADWMSKVYGTLGLTTGVVYPFQQDAEKRAAYKADITYATNNELGFDYLRDNMKSSIEEMVQRDHFFAVVDEVDSILIDEARTPLIISGPSQDRSELYKTIDVLIPEVQPEHFTLDEKQRTVVFTEEGNEFVEQRLHEMGVLPEDQSLYDPESTTIVHHVTQGLRAHKLFQRDTHYIVRDGEVMLIDEFTGRMMKGRRLSEGLHQAIEAKEDVQIQPENVTLASVTFQNYFRLYDKLSGMTGTAATEAEEFAEIYKLGVVEVPTNRPIQRIDEHDQVYRTAREKFDAIVKAIRVANEKGQPVLVGTTSIEKSELLSSLLKKEGIPHNVLNARHHEQEAMIVSEAGKLGAVTIATNMAGRGTDIQLGGNVEMKVIQALEIDPEANPDEVRARIEEEHAAEKQKVLEAGGLYVLATERHESRRIDNQLRGRSGRQGDPGRSSFFLSLEDDLMRIFGSERLDSMLQKLGMKEGEAIVHPWVNKSLEKAQGKVEARNFDIRKQLLKYDDVMNDQRKAIFSQRREIMSANEVAEIAEDMRHQVIEDLVDTHLPPKSYSDQWDMAGFHDAVQTQLGLDLPVKDWQEEEGVDQEVVRERLAAASDAFSAEKAAAFGDETMRSIEKQVLLQTIDAKWREHLLTLEHLRSVVGFRGYAQRDPLNEYKTEAFGLFETMLESLRSEVTAKLAMIRPLTQEEQAEMMRQLIAQQRTPQNAAAPELVTTADDAPLNQAEPAPVRVEASGFDEADPATWGNPGRNDPCPCGSGEKFKHCHGRFI</sequence>